<evidence type="ECO:0000313" key="2">
    <source>
        <dbReference type="EMBL" id="TID14984.1"/>
    </source>
</evidence>
<sequence length="169" mass="19181">MAIPQPEQDTILMREHAFKNSRDLGIILSPEPKSFQPIKKTGLGTFKYKLVDLKSVDSNTILRESPRSSIQMYKFFSVLTISIFLLVLFYKVFQKYKTQNYSTRIKEKVDDDIEQQSFVYNELGLPQLISTPSSASLVSSFPDTPNASLIGLHILPNNSTDEKFAINVV</sequence>
<keyword evidence="1" id="KW-1133">Transmembrane helix</keyword>
<comment type="caution">
    <text evidence="2">The sequence shown here is derived from an EMBL/GenBank/DDBJ whole genome shotgun (WGS) entry which is preliminary data.</text>
</comment>
<dbReference type="EMBL" id="SELW01000657">
    <property type="protein sequence ID" value="TID14984.1"/>
    <property type="molecule type" value="Genomic_DNA"/>
</dbReference>
<feature type="transmembrane region" description="Helical" evidence="1">
    <location>
        <begin position="72"/>
        <end position="93"/>
    </location>
</feature>
<dbReference type="OrthoDB" id="3984059at2759"/>
<reference evidence="2 3" key="1">
    <citation type="journal article" date="2019" name="Front. Genet.">
        <title>Whole-Genome Sequencing of the Opportunistic Yeast Pathogen Candida inconspicua Uncovers Its Hybrid Origin.</title>
        <authorList>
            <person name="Mixao V."/>
            <person name="Hansen A.P."/>
            <person name="Saus E."/>
            <person name="Boekhout T."/>
            <person name="Lass-Florl C."/>
            <person name="Gabaldon T."/>
        </authorList>
    </citation>
    <scope>NUCLEOTIDE SEQUENCE [LARGE SCALE GENOMIC DNA]</scope>
    <source>
        <strain evidence="2 3">CBS 180</strain>
    </source>
</reference>
<protein>
    <submittedName>
        <fullName evidence="2">Uncharacterized protein</fullName>
    </submittedName>
</protein>
<dbReference type="Proteomes" id="UP000307173">
    <property type="component" value="Unassembled WGS sequence"/>
</dbReference>
<dbReference type="AlphaFoldDB" id="A0A4T0WW40"/>
<keyword evidence="1" id="KW-0472">Membrane</keyword>
<name>A0A4T0WW40_9ASCO</name>
<proteinExistence type="predicted"/>
<keyword evidence="3" id="KW-1185">Reference proteome</keyword>
<keyword evidence="1" id="KW-0812">Transmembrane</keyword>
<accession>A0A4T0WW40</accession>
<evidence type="ECO:0000256" key="1">
    <source>
        <dbReference type="SAM" id="Phobius"/>
    </source>
</evidence>
<evidence type="ECO:0000313" key="3">
    <source>
        <dbReference type="Proteomes" id="UP000307173"/>
    </source>
</evidence>
<organism evidence="2 3">
    <name type="scientific">Pichia inconspicua</name>
    <dbReference type="NCBI Taxonomy" id="52247"/>
    <lineage>
        <taxon>Eukaryota</taxon>
        <taxon>Fungi</taxon>
        <taxon>Dikarya</taxon>
        <taxon>Ascomycota</taxon>
        <taxon>Saccharomycotina</taxon>
        <taxon>Pichiomycetes</taxon>
        <taxon>Pichiales</taxon>
        <taxon>Pichiaceae</taxon>
        <taxon>Pichia</taxon>
    </lineage>
</organism>
<gene>
    <name evidence="2" type="ORF">CANINC_004655</name>
</gene>